<keyword evidence="3" id="KW-1185">Reference proteome</keyword>
<evidence type="ECO:0000313" key="3">
    <source>
        <dbReference type="Proteomes" id="UP000308652"/>
    </source>
</evidence>
<feature type="region of interest" description="Disordered" evidence="1">
    <location>
        <begin position="49"/>
        <end position="83"/>
    </location>
</feature>
<dbReference type="Proteomes" id="UP000308652">
    <property type="component" value="Unassembled WGS sequence"/>
</dbReference>
<protein>
    <submittedName>
        <fullName evidence="2">Uncharacterized protein</fullName>
    </submittedName>
</protein>
<sequence length="83" mass="8728">MTVHGCAQPNLRANCHCGTAASFVVPAVLVSTFTAYSVPEAVYTLEMPRESSKLGAARSTSSNTGEHLPGLPTPHANVSQHQH</sequence>
<dbReference type="EMBL" id="ML213741">
    <property type="protein sequence ID" value="TFK31506.1"/>
    <property type="molecule type" value="Genomic_DNA"/>
</dbReference>
<dbReference type="AlphaFoldDB" id="A0A5C3LHX0"/>
<evidence type="ECO:0000313" key="2">
    <source>
        <dbReference type="EMBL" id="TFK31506.1"/>
    </source>
</evidence>
<gene>
    <name evidence="2" type="ORF">BDQ12DRAFT_128754</name>
</gene>
<accession>A0A5C3LHX0</accession>
<reference evidence="2 3" key="1">
    <citation type="journal article" date="2019" name="Nat. Ecol. Evol.">
        <title>Megaphylogeny resolves global patterns of mushroom evolution.</title>
        <authorList>
            <person name="Varga T."/>
            <person name="Krizsan K."/>
            <person name="Foldi C."/>
            <person name="Dima B."/>
            <person name="Sanchez-Garcia M."/>
            <person name="Sanchez-Ramirez S."/>
            <person name="Szollosi G.J."/>
            <person name="Szarkandi J.G."/>
            <person name="Papp V."/>
            <person name="Albert L."/>
            <person name="Andreopoulos W."/>
            <person name="Angelini C."/>
            <person name="Antonin V."/>
            <person name="Barry K.W."/>
            <person name="Bougher N.L."/>
            <person name="Buchanan P."/>
            <person name="Buyck B."/>
            <person name="Bense V."/>
            <person name="Catcheside P."/>
            <person name="Chovatia M."/>
            <person name="Cooper J."/>
            <person name="Damon W."/>
            <person name="Desjardin D."/>
            <person name="Finy P."/>
            <person name="Geml J."/>
            <person name="Haridas S."/>
            <person name="Hughes K."/>
            <person name="Justo A."/>
            <person name="Karasinski D."/>
            <person name="Kautmanova I."/>
            <person name="Kiss B."/>
            <person name="Kocsube S."/>
            <person name="Kotiranta H."/>
            <person name="LaButti K.M."/>
            <person name="Lechner B.E."/>
            <person name="Liimatainen K."/>
            <person name="Lipzen A."/>
            <person name="Lukacs Z."/>
            <person name="Mihaltcheva S."/>
            <person name="Morgado L.N."/>
            <person name="Niskanen T."/>
            <person name="Noordeloos M.E."/>
            <person name="Ohm R.A."/>
            <person name="Ortiz-Santana B."/>
            <person name="Ovrebo C."/>
            <person name="Racz N."/>
            <person name="Riley R."/>
            <person name="Savchenko A."/>
            <person name="Shiryaev A."/>
            <person name="Soop K."/>
            <person name="Spirin V."/>
            <person name="Szebenyi C."/>
            <person name="Tomsovsky M."/>
            <person name="Tulloss R.E."/>
            <person name="Uehling J."/>
            <person name="Grigoriev I.V."/>
            <person name="Vagvolgyi C."/>
            <person name="Papp T."/>
            <person name="Martin F.M."/>
            <person name="Miettinen O."/>
            <person name="Hibbett D.S."/>
            <person name="Nagy L.G."/>
        </authorList>
    </citation>
    <scope>NUCLEOTIDE SEQUENCE [LARGE SCALE GENOMIC DNA]</scope>
    <source>
        <strain evidence="2 3">CBS 166.37</strain>
    </source>
</reference>
<name>A0A5C3LHX0_9AGAR</name>
<organism evidence="2 3">
    <name type="scientific">Crucibulum laeve</name>
    <dbReference type="NCBI Taxonomy" id="68775"/>
    <lineage>
        <taxon>Eukaryota</taxon>
        <taxon>Fungi</taxon>
        <taxon>Dikarya</taxon>
        <taxon>Basidiomycota</taxon>
        <taxon>Agaricomycotina</taxon>
        <taxon>Agaricomycetes</taxon>
        <taxon>Agaricomycetidae</taxon>
        <taxon>Agaricales</taxon>
        <taxon>Agaricineae</taxon>
        <taxon>Nidulariaceae</taxon>
        <taxon>Crucibulum</taxon>
    </lineage>
</organism>
<proteinExistence type="predicted"/>
<evidence type="ECO:0000256" key="1">
    <source>
        <dbReference type="SAM" id="MobiDB-lite"/>
    </source>
</evidence>